<name>A0AAV9J2G3_CYACA</name>
<protein>
    <submittedName>
        <fullName evidence="1">Uncharacterized protein</fullName>
    </submittedName>
</protein>
<accession>A0AAV9J2G3</accession>
<keyword evidence="2" id="KW-1185">Reference proteome</keyword>
<organism evidence="1 2">
    <name type="scientific">Cyanidium caldarium</name>
    <name type="common">Red alga</name>
    <dbReference type="NCBI Taxonomy" id="2771"/>
    <lineage>
        <taxon>Eukaryota</taxon>
        <taxon>Rhodophyta</taxon>
        <taxon>Bangiophyceae</taxon>
        <taxon>Cyanidiales</taxon>
        <taxon>Cyanidiaceae</taxon>
        <taxon>Cyanidium</taxon>
    </lineage>
</organism>
<evidence type="ECO:0000313" key="2">
    <source>
        <dbReference type="Proteomes" id="UP001301350"/>
    </source>
</evidence>
<proteinExistence type="predicted"/>
<reference evidence="1 2" key="1">
    <citation type="submission" date="2022-07" db="EMBL/GenBank/DDBJ databases">
        <title>Genome-wide signatures of adaptation to extreme environments.</title>
        <authorList>
            <person name="Cho C.H."/>
            <person name="Yoon H.S."/>
        </authorList>
    </citation>
    <scope>NUCLEOTIDE SEQUENCE [LARGE SCALE GENOMIC DNA]</scope>
    <source>
        <strain evidence="1 2">DBV 063 E5</strain>
    </source>
</reference>
<dbReference type="AlphaFoldDB" id="A0AAV9J2G3"/>
<dbReference type="EMBL" id="JANCYW010000020">
    <property type="protein sequence ID" value="KAK4538747.1"/>
    <property type="molecule type" value="Genomic_DNA"/>
</dbReference>
<sequence>MESTHLCQDVAASHRVIALGNVSGARARWWLEVMGSGGGGGGGGSGRAPVALEELEVPPPPPSSNAVRWVACRNCGRLVSGTAIGSSAGSSRTGLSSTKDNVTMVMSASPVSSTSVRSLVNSASQKSDGVMAAADGRPTPTPTISACTSYPTFPSHGGPVLGDDGKSVYCGMDCYWSDALDPSAVRLRVAQGLQKPQLAAAPTAAKDLCAADAAAHQRPVKVPSPEGAARPICATHKVVPKAETDAFTGLHAMYEHHAYFAGTFRRQVGLAPLQRYGHRGTIIAPTADRAARYRSSRPPLTSNPRCRVAAI</sequence>
<comment type="caution">
    <text evidence="1">The sequence shown here is derived from an EMBL/GenBank/DDBJ whole genome shotgun (WGS) entry which is preliminary data.</text>
</comment>
<dbReference type="Proteomes" id="UP001301350">
    <property type="component" value="Unassembled WGS sequence"/>
</dbReference>
<gene>
    <name evidence="1" type="ORF">CDCA_CDCA20G4772</name>
</gene>
<evidence type="ECO:0000313" key="1">
    <source>
        <dbReference type="EMBL" id="KAK4538747.1"/>
    </source>
</evidence>